<keyword evidence="1" id="KW-0732">Signal</keyword>
<name>A0A7C9P369_9PROT</name>
<evidence type="ECO:0000256" key="1">
    <source>
        <dbReference type="SAM" id="SignalP"/>
    </source>
</evidence>
<accession>A0A7C9P369</accession>
<dbReference type="AlphaFoldDB" id="A0A7C9P369"/>
<organism evidence="2 3">
    <name type="scientific">Sulfuriferula multivorans</name>
    <dbReference type="NCBI Taxonomy" id="1559896"/>
    <lineage>
        <taxon>Bacteria</taxon>
        <taxon>Pseudomonadati</taxon>
        <taxon>Pseudomonadota</taxon>
        <taxon>Betaproteobacteria</taxon>
        <taxon>Nitrosomonadales</taxon>
        <taxon>Sulfuricellaceae</taxon>
        <taxon>Sulfuriferula</taxon>
    </lineage>
</organism>
<comment type="caution">
    <text evidence="2">The sequence shown here is derived from an EMBL/GenBank/DDBJ whole genome shotgun (WGS) entry which is preliminary data.</text>
</comment>
<dbReference type="EMBL" id="JAAFGW010000085">
    <property type="protein sequence ID" value="NDP48146.1"/>
    <property type="molecule type" value="Genomic_DNA"/>
</dbReference>
<reference evidence="2 3" key="1">
    <citation type="submission" date="2019-09" db="EMBL/GenBank/DDBJ databases">
        <title>H2 Metabolism Revealed by Metagenomic Analysis in Subglacial Sediment of East Antarctica.</title>
        <authorList>
            <person name="Yang Z."/>
            <person name="Zhang Y."/>
            <person name="Lv Y."/>
            <person name="Yan W."/>
            <person name="Xiao X."/>
            <person name="Sun B."/>
            <person name="Ma H."/>
        </authorList>
    </citation>
    <scope>NUCLEOTIDE SEQUENCE [LARGE SCALE GENOMIC DNA]</scope>
    <source>
        <strain evidence="2">Bin2_2</strain>
    </source>
</reference>
<evidence type="ECO:0008006" key="4">
    <source>
        <dbReference type="Google" id="ProtNLM"/>
    </source>
</evidence>
<sequence length="79" mass="8327">MRKTSQLLVSLAGLAVVVLIGNPATVARTPASPQTGCTIATATEPAEYWFFYTLDASNPSLVDPRSRAATCPACKVTRT</sequence>
<proteinExistence type="predicted"/>
<gene>
    <name evidence="2" type="ORF">GZ085_07085</name>
</gene>
<feature type="signal peptide" evidence="1">
    <location>
        <begin position="1"/>
        <end position="26"/>
    </location>
</feature>
<evidence type="ECO:0000313" key="2">
    <source>
        <dbReference type="EMBL" id="NDP48146.1"/>
    </source>
</evidence>
<evidence type="ECO:0000313" key="3">
    <source>
        <dbReference type="Proteomes" id="UP000483432"/>
    </source>
</evidence>
<feature type="chain" id="PRO_5028830499" description="Secreted protein" evidence="1">
    <location>
        <begin position="27"/>
        <end position="79"/>
    </location>
</feature>
<dbReference type="Proteomes" id="UP000483432">
    <property type="component" value="Unassembled WGS sequence"/>
</dbReference>
<protein>
    <recommendedName>
        <fullName evidence="4">Secreted protein</fullName>
    </recommendedName>
</protein>